<evidence type="ECO:0000256" key="2">
    <source>
        <dbReference type="ARBA" id="ARBA00022679"/>
    </source>
</evidence>
<name>A0ABT2SYN1_9FIRM</name>
<keyword evidence="2" id="KW-0808">Transferase</keyword>
<dbReference type="Proteomes" id="UP001652432">
    <property type="component" value="Unassembled WGS sequence"/>
</dbReference>
<dbReference type="InterPro" id="IPR002516">
    <property type="entry name" value="Glyco_trans_11"/>
</dbReference>
<dbReference type="CDD" id="cd11301">
    <property type="entry name" value="Fut1_Fut2_like"/>
    <property type="match status" value="1"/>
</dbReference>
<dbReference type="RefSeq" id="WP_262572525.1">
    <property type="nucleotide sequence ID" value="NZ_JAOQKJ010000001.1"/>
</dbReference>
<dbReference type="EMBL" id="JAOQKJ010000001">
    <property type="protein sequence ID" value="MCU6743110.1"/>
    <property type="molecule type" value="Genomic_DNA"/>
</dbReference>
<dbReference type="PANTHER" id="PTHR11927">
    <property type="entry name" value="GALACTOSIDE 2-L-FUCOSYLTRANSFERASE"/>
    <property type="match status" value="1"/>
</dbReference>
<protein>
    <submittedName>
        <fullName evidence="3">Alpha-1,2-fucosyltransferase</fullName>
    </submittedName>
</protein>
<dbReference type="PANTHER" id="PTHR11927:SF9">
    <property type="entry name" value="L-FUCOSYLTRANSFERASE"/>
    <property type="match status" value="1"/>
</dbReference>
<dbReference type="Pfam" id="PF01531">
    <property type="entry name" value="Glyco_transf_11"/>
    <property type="match status" value="1"/>
</dbReference>
<proteinExistence type="predicted"/>
<sequence>MNIIRMTGGLGNQMFQYALYLKLKEMGREVKFDDVTEYAGRENARPIMLWCFGIDYERATGKELNTITDGFMRPVDRIRRKLFGRKSLEYQENGCNFDPVVLQKEPAYLTGYFQSEKYFADMKDKVRNAFTFTDRVYKILKQDGFGPVLDQIESCESVSVHFRRGDYVSGSAIYGGNCTDAYYRKAIEEIRKIHPDATFFLFSNDAPYVKEWVQRFYPGDPAFFVIEGSGEEKGYLDLLLMSSCRHQIVANSSFSWWGAYLDAFPEKMVFAPARWFNNQDCQDIYTENMIRIDAEGNLEDE</sequence>
<comment type="caution">
    <text evidence="3">The sequence shown here is derived from an EMBL/GenBank/DDBJ whole genome shotgun (WGS) entry which is preliminary data.</text>
</comment>
<evidence type="ECO:0000313" key="3">
    <source>
        <dbReference type="EMBL" id="MCU6743110.1"/>
    </source>
</evidence>
<keyword evidence="1" id="KW-0328">Glycosyltransferase</keyword>
<gene>
    <name evidence="3" type="ORF">OCV77_01085</name>
</gene>
<evidence type="ECO:0000256" key="1">
    <source>
        <dbReference type="ARBA" id="ARBA00022676"/>
    </source>
</evidence>
<reference evidence="3 4" key="1">
    <citation type="journal article" date="2021" name="ISME Commun">
        <title>Automated analysis of genomic sequences facilitates high-throughput and comprehensive description of bacteria.</title>
        <authorList>
            <person name="Hitch T.C.A."/>
        </authorList>
    </citation>
    <scope>NUCLEOTIDE SEQUENCE [LARGE SCALE GENOMIC DNA]</scope>
    <source>
        <strain evidence="3 4">Sanger_18</strain>
    </source>
</reference>
<organism evidence="3 4">
    <name type="scientific">Suilimivivens aceti</name>
    <dbReference type="NCBI Taxonomy" id="2981774"/>
    <lineage>
        <taxon>Bacteria</taxon>
        <taxon>Bacillati</taxon>
        <taxon>Bacillota</taxon>
        <taxon>Clostridia</taxon>
        <taxon>Lachnospirales</taxon>
        <taxon>Lachnospiraceae</taxon>
        <taxon>Suilimivivens</taxon>
    </lineage>
</organism>
<evidence type="ECO:0000313" key="4">
    <source>
        <dbReference type="Proteomes" id="UP001652432"/>
    </source>
</evidence>
<accession>A0ABT2SYN1</accession>
<keyword evidence="4" id="KW-1185">Reference proteome</keyword>
<dbReference type="Gene3D" id="3.40.50.11350">
    <property type="match status" value="1"/>
</dbReference>